<protein>
    <recommendedName>
        <fullName evidence="3">Pyridoxal-phosphate dependent enzyme</fullName>
    </recommendedName>
</protein>
<dbReference type="Proteomes" id="UP000555728">
    <property type="component" value="Unassembled WGS sequence"/>
</dbReference>
<comment type="caution">
    <text evidence="1">The sequence shown here is derived from an EMBL/GenBank/DDBJ whole genome shotgun (WGS) entry which is preliminary data.</text>
</comment>
<proteinExistence type="predicted"/>
<evidence type="ECO:0000313" key="1">
    <source>
        <dbReference type="EMBL" id="MBB4287345.1"/>
    </source>
</evidence>
<dbReference type="RefSeq" id="WP_184436992.1">
    <property type="nucleotide sequence ID" value="NZ_JACIGI010000034.1"/>
</dbReference>
<sequence>MSPATDFGPTGVATEISCAGCGSAVDPDRALGFRCPVAVAEDGVDHVLHRFLDGPKLGFPDSTDRTPFVRYRTLLTSYHVARRLGLSDARYVEIVTDLSRAAAELLGEPMLMADLSDVPADSADLGRPVRRLEATSPLLPWPTRGLFAILVHLATLEAAGHRALSGRAERPPLVTLGAPDVVRTAVVLAQLSRRPLSVVVPNPCPAELLDFLRTARVEPLPAEDDSGAACRARFHAALRGGALPFTPYGAHALPAREGLATLAYDVAEALHARSEVVSMVVVPAHGGALASALITGLSEAFLVGGLGRLPRLVALEHEADGPLMGAMERLDARMGHVDDPRPEVFVPALRDAARDAAAVLDPDRAADDSGLDPWQAQPPDWLACLDGVIRTRGAMVSIDDLGHDGDDGDSATLALSATLEAIRDVPDRRPLEDDYESGVALVVE</sequence>
<dbReference type="Gene3D" id="3.40.50.1100">
    <property type="match status" value="1"/>
</dbReference>
<dbReference type="AlphaFoldDB" id="A0A7W6S1T3"/>
<evidence type="ECO:0008006" key="3">
    <source>
        <dbReference type="Google" id="ProtNLM"/>
    </source>
</evidence>
<dbReference type="InterPro" id="IPR036052">
    <property type="entry name" value="TrpB-like_PALP_sf"/>
</dbReference>
<dbReference type="SUPFAM" id="SSF53686">
    <property type="entry name" value="Tryptophan synthase beta subunit-like PLP-dependent enzymes"/>
    <property type="match status" value="1"/>
</dbReference>
<keyword evidence="2" id="KW-1185">Reference proteome</keyword>
<evidence type="ECO:0000313" key="2">
    <source>
        <dbReference type="Proteomes" id="UP000555728"/>
    </source>
</evidence>
<accession>A0A7W6S1T3</accession>
<dbReference type="EMBL" id="JACIGI010000034">
    <property type="protein sequence ID" value="MBB4287345.1"/>
    <property type="molecule type" value="Genomic_DNA"/>
</dbReference>
<reference evidence="1 2" key="1">
    <citation type="submission" date="2020-08" db="EMBL/GenBank/DDBJ databases">
        <title>Genome sequencing of Purple Non-Sulfur Bacteria from various extreme environments.</title>
        <authorList>
            <person name="Mayer M."/>
        </authorList>
    </citation>
    <scope>NUCLEOTIDE SEQUENCE [LARGE SCALE GENOMIC DNA]</scope>
    <source>
        <strain evidence="1 2">JA135</strain>
    </source>
</reference>
<organism evidence="1 2">
    <name type="scientific">Roseospira goensis</name>
    <dbReference type="NCBI Taxonomy" id="391922"/>
    <lineage>
        <taxon>Bacteria</taxon>
        <taxon>Pseudomonadati</taxon>
        <taxon>Pseudomonadota</taxon>
        <taxon>Alphaproteobacteria</taxon>
        <taxon>Rhodospirillales</taxon>
        <taxon>Rhodospirillaceae</taxon>
        <taxon>Roseospira</taxon>
    </lineage>
</organism>
<gene>
    <name evidence="1" type="ORF">GGD88_003092</name>
</gene>
<name>A0A7W6S1T3_9PROT</name>